<dbReference type="Gene3D" id="3.40.50.150">
    <property type="entry name" value="Vaccinia Virus protein VP39"/>
    <property type="match status" value="1"/>
</dbReference>
<protein>
    <recommendedName>
        <fullName evidence="3">Methyltransferase</fullName>
    </recommendedName>
</protein>
<dbReference type="EMBL" id="MN739489">
    <property type="protein sequence ID" value="QHT07938.1"/>
    <property type="molecule type" value="Genomic_DNA"/>
</dbReference>
<dbReference type="SUPFAM" id="SSF53335">
    <property type="entry name" value="S-adenosyl-L-methionine-dependent methyltransferases"/>
    <property type="match status" value="1"/>
</dbReference>
<dbReference type="Pfam" id="PF13578">
    <property type="entry name" value="Methyltransf_24"/>
    <property type="match status" value="1"/>
</dbReference>
<keyword evidence="1" id="KW-0472">Membrane</keyword>
<dbReference type="InterPro" id="IPR029063">
    <property type="entry name" value="SAM-dependent_MTases_sf"/>
</dbReference>
<proteinExistence type="predicted"/>
<keyword evidence="1" id="KW-0812">Transmembrane</keyword>
<name>A0A6C0CTR0_9ZZZZ</name>
<evidence type="ECO:0000313" key="2">
    <source>
        <dbReference type="EMBL" id="QHT07938.1"/>
    </source>
</evidence>
<keyword evidence="1" id="KW-1133">Transmembrane helix</keyword>
<feature type="transmembrane region" description="Helical" evidence="1">
    <location>
        <begin position="28"/>
        <end position="47"/>
    </location>
</feature>
<dbReference type="AlphaFoldDB" id="A0A6C0CTR0"/>
<sequence>MVVNVVVAEKHKKENTNKLHVYKCAKRCFIRLNSYFVILLFFIMDFIKADYESKNDEKKMYLEDLKNIVIDSNVSLEGNCFYYHTTLNVFPELYSKQLNLFWCGKQAVTNICEIGFNAGHSTMLMLLGREKTPLNFTIFDIGLHKYTKPAFEYIKSKFSHVNFEYVEGDSTIIMPEWINNHQELIGKYDVVHVDGGHSEHCISHDMKNTDILVKINGIVIIDDSNDPSIGKYIDLYISTGNYIELNLLQSYGYEHRIIKKVK</sequence>
<evidence type="ECO:0000256" key="1">
    <source>
        <dbReference type="SAM" id="Phobius"/>
    </source>
</evidence>
<evidence type="ECO:0008006" key="3">
    <source>
        <dbReference type="Google" id="ProtNLM"/>
    </source>
</evidence>
<organism evidence="2">
    <name type="scientific">viral metagenome</name>
    <dbReference type="NCBI Taxonomy" id="1070528"/>
    <lineage>
        <taxon>unclassified sequences</taxon>
        <taxon>metagenomes</taxon>
        <taxon>organismal metagenomes</taxon>
    </lineage>
</organism>
<reference evidence="2" key="1">
    <citation type="journal article" date="2020" name="Nature">
        <title>Giant virus diversity and host interactions through global metagenomics.</title>
        <authorList>
            <person name="Schulz F."/>
            <person name="Roux S."/>
            <person name="Paez-Espino D."/>
            <person name="Jungbluth S."/>
            <person name="Walsh D.A."/>
            <person name="Denef V.J."/>
            <person name="McMahon K.D."/>
            <person name="Konstantinidis K.T."/>
            <person name="Eloe-Fadrosh E.A."/>
            <person name="Kyrpides N.C."/>
            <person name="Woyke T."/>
        </authorList>
    </citation>
    <scope>NUCLEOTIDE SEQUENCE</scope>
    <source>
        <strain evidence="2">GVMAG-M-3300022752-39</strain>
    </source>
</reference>
<accession>A0A6C0CTR0</accession>